<evidence type="ECO:0000256" key="2">
    <source>
        <dbReference type="ARBA" id="ARBA00004496"/>
    </source>
</evidence>
<feature type="compositionally biased region" description="Polar residues" evidence="9">
    <location>
        <begin position="135"/>
        <end position="151"/>
    </location>
</feature>
<feature type="compositionally biased region" description="Polar residues" evidence="9">
    <location>
        <begin position="110"/>
        <end position="122"/>
    </location>
</feature>
<gene>
    <name evidence="10" type="ORF">WHR41_08423</name>
</gene>
<feature type="region of interest" description="Disordered" evidence="9">
    <location>
        <begin position="90"/>
        <end position="214"/>
    </location>
</feature>
<sequence length="352" mass="38590">MNPPPTPHFANPFDENAMATSPLGPPLPTTTPASNRRILGEVSTNQKIYPSSPAPWTGKRALTGSPLKRGFTQAADEGYGFTYLKKRRISSGAGQSVFGVPPKTPARAQSVPSPQQEQTLPQQRGGEEFVAYSPTEPNTPSDSGGETQGSFSDLIDYDPASQQRPRARARRVMEEEEEAEQRGEDEEEEAHQVEQRERRNEALLPPSQPVFDTNAESVISHAETLRLRLRVAMYKVQTDQVHVPFSQLAVEKDEQAEAARKKQVNAAVEEAVAALRREAMERMPPAPRLQVPRLAPGPELRPTETSSRMVGQPQQRGEGSLPATGFFSVGQPARPGSVESAGRRLLGMRNGW</sequence>
<evidence type="ECO:0000256" key="4">
    <source>
        <dbReference type="ARBA" id="ARBA00022490"/>
    </source>
</evidence>
<keyword evidence="6" id="KW-0805">Transcription regulation</keyword>
<dbReference type="EMBL" id="JAAQHG020000042">
    <property type="protein sequence ID" value="KAL1582908.1"/>
    <property type="molecule type" value="Genomic_DNA"/>
</dbReference>
<comment type="subcellular location">
    <subcellularLocation>
        <location evidence="2">Cytoplasm</location>
    </subcellularLocation>
    <subcellularLocation>
        <location evidence="1">Nucleus</location>
    </subcellularLocation>
</comment>
<dbReference type="GeneID" id="96009865"/>
<feature type="compositionally biased region" description="Acidic residues" evidence="9">
    <location>
        <begin position="174"/>
        <end position="189"/>
    </location>
</feature>
<dbReference type="Pfam" id="PF08528">
    <property type="entry name" value="Whi5"/>
    <property type="match status" value="1"/>
</dbReference>
<keyword evidence="4" id="KW-0963">Cytoplasm</keyword>
<evidence type="ECO:0000256" key="5">
    <source>
        <dbReference type="ARBA" id="ARBA00022491"/>
    </source>
</evidence>
<feature type="region of interest" description="Disordered" evidence="9">
    <location>
        <begin position="1"/>
        <end position="61"/>
    </location>
</feature>
<evidence type="ECO:0000313" key="11">
    <source>
        <dbReference type="Proteomes" id="UP000803884"/>
    </source>
</evidence>
<dbReference type="Proteomes" id="UP000803884">
    <property type="component" value="Unassembled WGS sequence"/>
</dbReference>
<keyword evidence="11" id="KW-1185">Reference proteome</keyword>
<dbReference type="GO" id="GO:0005634">
    <property type="term" value="C:nucleus"/>
    <property type="evidence" value="ECO:0007669"/>
    <property type="project" value="UniProtKB-SubCell"/>
</dbReference>
<feature type="region of interest" description="Disordered" evidence="9">
    <location>
        <begin position="288"/>
        <end position="352"/>
    </location>
</feature>
<accession>A0AB34KCQ1</accession>
<evidence type="ECO:0000313" key="10">
    <source>
        <dbReference type="EMBL" id="KAL1582908.1"/>
    </source>
</evidence>
<name>A0AB34KCQ1_9PEZI</name>
<reference evidence="10 11" key="1">
    <citation type="journal article" date="2020" name="Microbiol. Resour. Announc.">
        <title>Draft Genome Sequence of a Cladosporium Species Isolated from the Mesophotic Ascidian Didemnum maculosum.</title>
        <authorList>
            <person name="Gioti A."/>
            <person name="Siaperas R."/>
            <person name="Nikolaivits E."/>
            <person name="Le Goff G."/>
            <person name="Ouazzani J."/>
            <person name="Kotoulas G."/>
            <person name="Topakas E."/>
        </authorList>
    </citation>
    <scope>NUCLEOTIDE SEQUENCE [LARGE SCALE GENOMIC DNA]</scope>
    <source>
        <strain evidence="10 11">TM138-S3</strain>
    </source>
</reference>
<comment type="caution">
    <text evidence="10">The sequence shown here is derived from an EMBL/GenBank/DDBJ whole genome shotgun (WGS) entry which is preliminary data.</text>
</comment>
<dbReference type="AlphaFoldDB" id="A0AB34KCQ1"/>
<protein>
    <submittedName>
        <fullName evidence="10">Uncharacterized protein</fullName>
    </submittedName>
</protein>
<evidence type="ECO:0000256" key="8">
    <source>
        <dbReference type="ARBA" id="ARBA00023242"/>
    </source>
</evidence>
<evidence type="ECO:0000256" key="3">
    <source>
        <dbReference type="ARBA" id="ARBA00006922"/>
    </source>
</evidence>
<evidence type="ECO:0000256" key="1">
    <source>
        <dbReference type="ARBA" id="ARBA00004123"/>
    </source>
</evidence>
<feature type="compositionally biased region" description="Polar residues" evidence="9">
    <location>
        <begin position="303"/>
        <end position="317"/>
    </location>
</feature>
<organism evidence="10 11">
    <name type="scientific">Cladosporium halotolerans</name>
    <dbReference type="NCBI Taxonomy" id="1052096"/>
    <lineage>
        <taxon>Eukaryota</taxon>
        <taxon>Fungi</taxon>
        <taxon>Dikarya</taxon>
        <taxon>Ascomycota</taxon>
        <taxon>Pezizomycotina</taxon>
        <taxon>Dothideomycetes</taxon>
        <taxon>Dothideomycetidae</taxon>
        <taxon>Cladosporiales</taxon>
        <taxon>Cladosporiaceae</taxon>
        <taxon>Cladosporium</taxon>
    </lineage>
</organism>
<evidence type="ECO:0000256" key="7">
    <source>
        <dbReference type="ARBA" id="ARBA00023163"/>
    </source>
</evidence>
<feature type="compositionally biased region" description="Basic and acidic residues" evidence="9">
    <location>
        <begin position="190"/>
        <end position="201"/>
    </location>
</feature>
<keyword evidence="5" id="KW-0678">Repressor</keyword>
<dbReference type="GO" id="GO:0005737">
    <property type="term" value="C:cytoplasm"/>
    <property type="evidence" value="ECO:0007669"/>
    <property type="project" value="UniProtKB-SubCell"/>
</dbReference>
<evidence type="ECO:0000256" key="6">
    <source>
        <dbReference type="ARBA" id="ARBA00023015"/>
    </source>
</evidence>
<dbReference type="RefSeq" id="XP_069226015.1">
    <property type="nucleotide sequence ID" value="XM_069377027.1"/>
</dbReference>
<keyword evidence="8" id="KW-0539">Nucleus</keyword>
<keyword evidence="7" id="KW-0804">Transcription</keyword>
<evidence type="ECO:0000256" key="9">
    <source>
        <dbReference type="SAM" id="MobiDB-lite"/>
    </source>
</evidence>
<dbReference type="InterPro" id="IPR013734">
    <property type="entry name" value="TF_Nrm1/Whi5"/>
</dbReference>
<comment type="similarity">
    <text evidence="3">Belongs to the WHI5/NRM1 family.</text>
</comment>
<proteinExistence type="inferred from homology"/>